<dbReference type="PANTHER" id="PTHR47885:SF1">
    <property type="entry name" value="AP-5 COMPLEX SUBUNIT ZETA-1"/>
    <property type="match status" value="1"/>
</dbReference>
<evidence type="ECO:0000313" key="3">
    <source>
        <dbReference type="EMBL" id="WKA12422.1"/>
    </source>
</evidence>
<gene>
    <name evidence="3" type="ORF">VitviT2T_029804</name>
</gene>
<sequence length="569" mass="63298">MVDRDKDWEFHLRSLSATARDSNFSADPASDPNLLPSVRKLYELCKSEESEDLVARVYPQINKIFQRLVASVSQSRTSNGLLFLAILQFFLDFGEIVLHDADPSLRTFFRSCLSREFADPVVAKATLDFLIWNKKKILTSFPTLLPQFFPLLLKLIAWNGEKLEKSFLKVFPGLISPGSFLPLFPSVLDLPILVVALEKVERSSGPLIGSSIASIQKSTAPEMLLALMDEAYTGSTIGDGGGDSESEDSNAIDVADPLFFDLLKDENDGLAERHWTSPGIAAALQAAINTPQSDRLKQSLNMAPRVLDMYFAIALRDVNNSLICALLPLIMTRNATIFPDKIFSYEVRKRLLEFMLAAFQRSPDFIALLKKPIMDRLAEAYDSTAKTELALQLCWAIGEHGGGGASHGDAARELFESLELLLYENLSSSRLGLRQESALSSDGATFRKSSQSRLLCFVVTAIAKLATYHRELLPRARVSLAKVARSRMSDARVWRRAHDYLGLMNEPAICLSVLGPSRPSHGHMQNPGTVNWSEGSKKMIAHIPFYILGEQEGLPFHDFSFSDILPRRR</sequence>
<dbReference type="Pfam" id="PF14764">
    <property type="entry name" value="SPG48"/>
    <property type="match status" value="1"/>
</dbReference>
<dbReference type="InterPro" id="IPR055450">
    <property type="entry name" value="AP5Z1_ARM"/>
</dbReference>
<evidence type="ECO:0008006" key="5">
    <source>
        <dbReference type="Google" id="ProtNLM"/>
    </source>
</evidence>
<proteinExistence type="predicted"/>
<dbReference type="Proteomes" id="UP001227230">
    <property type="component" value="Chromosome 19"/>
</dbReference>
<keyword evidence="4" id="KW-1185">Reference proteome</keyword>
<feature type="domain" description="AP-5 complex subunit zeta-1 C-terminal TPR" evidence="2">
    <location>
        <begin position="290"/>
        <end position="519"/>
    </location>
</feature>
<evidence type="ECO:0000259" key="1">
    <source>
        <dbReference type="Pfam" id="PF14764"/>
    </source>
</evidence>
<name>A0ABY9DZ48_VITVI</name>
<evidence type="ECO:0000259" key="2">
    <source>
        <dbReference type="Pfam" id="PF25154"/>
    </source>
</evidence>
<organism evidence="3 4">
    <name type="scientific">Vitis vinifera</name>
    <name type="common">Grape</name>
    <dbReference type="NCBI Taxonomy" id="29760"/>
    <lineage>
        <taxon>Eukaryota</taxon>
        <taxon>Viridiplantae</taxon>
        <taxon>Streptophyta</taxon>
        <taxon>Embryophyta</taxon>
        <taxon>Tracheophyta</taxon>
        <taxon>Spermatophyta</taxon>
        <taxon>Magnoliopsida</taxon>
        <taxon>eudicotyledons</taxon>
        <taxon>Gunneridae</taxon>
        <taxon>Pentapetalae</taxon>
        <taxon>rosids</taxon>
        <taxon>Vitales</taxon>
        <taxon>Vitaceae</taxon>
        <taxon>Viteae</taxon>
        <taxon>Vitis</taxon>
    </lineage>
</organism>
<dbReference type="PANTHER" id="PTHR47885">
    <property type="entry name" value="AP-5 COMPLEX SUBUNIT ZETA-1"/>
    <property type="match status" value="1"/>
</dbReference>
<dbReference type="EMBL" id="CP126666">
    <property type="protein sequence ID" value="WKA12422.1"/>
    <property type="molecule type" value="Genomic_DNA"/>
</dbReference>
<feature type="domain" description="AP-5 complex subunit zeta-1 ARM repeats" evidence="1">
    <location>
        <begin position="30"/>
        <end position="154"/>
    </location>
</feature>
<protein>
    <recommendedName>
        <fullName evidence="5">AP-5 complex subunit zeta-1</fullName>
    </recommendedName>
</protein>
<reference evidence="3 4" key="1">
    <citation type="journal article" date="2023" name="Hortic Res">
        <title>The complete reference genome for grapevine (Vitis vinifera L.) genetics and breeding.</title>
        <authorList>
            <person name="Shi X."/>
            <person name="Cao S."/>
            <person name="Wang X."/>
            <person name="Huang S."/>
            <person name="Wang Y."/>
            <person name="Liu Z."/>
            <person name="Liu W."/>
            <person name="Leng X."/>
            <person name="Peng Y."/>
            <person name="Wang N."/>
            <person name="Wang Y."/>
            <person name="Ma Z."/>
            <person name="Xu X."/>
            <person name="Zhang F."/>
            <person name="Xue H."/>
            <person name="Zhong H."/>
            <person name="Wang Y."/>
            <person name="Zhang K."/>
            <person name="Velt A."/>
            <person name="Avia K."/>
            <person name="Holtgrawe D."/>
            <person name="Grimplet J."/>
            <person name="Matus J.T."/>
            <person name="Ware D."/>
            <person name="Wu X."/>
            <person name="Wang H."/>
            <person name="Liu C."/>
            <person name="Fang Y."/>
            <person name="Rustenholz C."/>
            <person name="Cheng Z."/>
            <person name="Xiao H."/>
            <person name="Zhou Y."/>
        </authorList>
    </citation>
    <scope>NUCLEOTIDE SEQUENCE [LARGE SCALE GENOMIC DNA]</scope>
    <source>
        <strain evidence="4">cv. Pinot noir / PN40024</strain>
        <tissue evidence="3">Leaf</tissue>
    </source>
</reference>
<evidence type="ECO:0000313" key="4">
    <source>
        <dbReference type="Proteomes" id="UP001227230"/>
    </source>
</evidence>
<accession>A0ABY9DZ48</accession>
<dbReference type="Pfam" id="PF25154">
    <property type="entry name" value="TPR_AP5Z1_C"/>
    <property type="match status" value="1"/>
</dbReference>
<dbReference type="InterPro" id="IPR056856">
    <property type="entry name" value="TPR_AP5Z1_C"/>
</dbReference>